<dbReference type="GO" id="GO:0000155">
    <property type="term" value="F:phosphorelay sensor kinase activity"/>
    <property type="evidence" value="ECO:0007669"/>
    <property type="project" value="TreeGrafter"/>
</dbReference>
<protein>
    <submittedName>
        <fullName evidence="4">Ligand-binding sensor domain-containing protein</fullName>
    </submittedName>
</protein>
<dbReference type="Gene3D" id="2.130.10.10">
    <property type="entry name" value="YVTN repeat-like/Quinoprotein amine dehydrogenase"/>
    <property type="match status" value="2"/>
</dbReference>
<dbReference type="EMBL" id="LT670848">
    <property type="protein sequence ID" value="SHN05645.1"/>
    <property type="molecule type" value="Genomic_DNA"/>
</dbReference>
<dbReference type="InterPro" id="IPR011110">
    <property type="entry name" value="Reg_prop"/>
</dbReference>
<dbReference type="STRING" id="143223.SAMN05878281_3318"/>
<dbReference type="Proteomes" id="UP000190235">
    <property type="component" value="Chromosome I"/>
</dbReference>
<name>A0A1M7NPX8_9FLAO</name>
<dbReference type="InterPro" id="IPR016032">
    <property type="entry name" value="Sig_transdc_resp-reg_C-effctor"/>
</dbReference>
<keyword evidence="1" id="KW-0597">Phosphoprotein</keyword>
<evidence type="ECO:0000259" key="3">
    <source>
        <dbReference type="Pfam" id="PF07495"/>
    </source>
</evidence>
<dbReference type="GO" id="GO:0006355">
    <property type="term" value="P:regulation of DNA-templated transcription"/>
    <property type="evidence" value="ECO:0007669"/>
    <property type="project" value="InterPro"/>
</dbReference>
<keyword evidence="5" id="KW-1185">Reference proteome</keyword>
<dbReference type="Pfam" id="PF07495">
    <property type="entry name" value="Y_Y_Y"/>
    <property type="match status" value="1"/>
</dbReference>
<dbReference type="OrthoDB" id="799853at2"/>
<sequence>MFLYPFTRLGILLFNSFTSHFFKSIFFKTICIFVSIVTYAQEPVLQFEHLDMSDGFSDNRINQVMQDQNGIIWAATKFGVNRYDGDQVRLYPLANSITIYQLRVKGENNILVGTDRGLYNYSKEKDRFELYRPVGKKATDTIFNQKIFSISISNSHDFWIGGSTGKFYFIQEGKKNYSFNACQLNPSFPNADIISLSEDRYGKIWLGTSNGEVWSFDPRSKALHPLQEIENHNPISDILVDSQSQVWIATLGNGLYRYNLESKELSHYTAKAKRGESINNNVVLGLYEGNNERFFIGTDGGGINLYEPVKDKFTYFKQEDGEWGLSDNSIFCFGRGMHNVIFAGTVHGGISYFEDRMNVYNVSPHKLAFQTDKQGSRILEDSQANLWITAGRNGLRKYNPKTGEVDIFIDDKNNDKDLSGDIILSMLEDEKERIWIGSLRKGLNIYDTNKHKFISFIGKESLGGIYAIEKGSDGHIWVGTTNGIVVYNEQLNIIQRLNTQTCEGLSDNRITSLYKDAKGEIWVGTENGLNILSAEGKWLDSFYASDKNDTSLSGNHILSIQEGPDLSVYVGTYGFGLNRYSRRDKKFERIGVQKGLYGKIVRGILIDHQKNIWLSTNLGLSRINNDTISNFGIQDGITPFRGGEASLSNSGRIYFAGNEGLSYFEPESLHQKISQPRVFFTGFKIVEEEGSREIEPSGFLDKQGSDILKLQADFSLFTVNFSSSNYFDLEDTEYFYKLEGLNNEWQALNKLNSITFSNLAPGAYNLHVTTKKGTEEPSIHKANIEFLVLPAFWQRREVQVISLLLLGLSIFFLTNWRNRNIKKQRDDFKKIVAIRTREVEKEKDKAYKNELELLETERQNEQLKQKRLSDELKFKTEELTNSTLRTVHKNNLLVEIKEDFIAEGKKHIELKKFFDQIVGKIDDSLAIDTEWKQFYSIFKQVHPSFIPSLKKENPSLTDRELRLCALIKLNFPSQQIATLFGISLNSIKVARHRLRKKLKIEEGMSFEDFFKLKGL</sequence>
<evidence type="ECO:0000256" key="1">
    <source>
        <dbReference type="ARBA" id="ARBA00022553"/>
    </source>
</evidence>
<dbReference type="InterPro" id="IPR011123">
    <property type="entry name" value="Y_Y_Y"/>
</dbReference>
<dbReference type="AlphaFoldDB" id="A0A1M7NPX8"/>
<feature type="coiled-coil region" evidence="2">
    <location>
        <begin position="837"/>
        <end position="878"/>
    </location>
</feature>
<accession>A0A1M7NPX8</accession>
<feature type="domain" description="Two component regulator three Y" evidence="3">
    <location>
        <begin position="725"/>
        <end position="784"/>
    </location>
</feature>
<dbReference type="PANTHER" id="PTHR43547">
    <property type="entry name" value="TWO-COMPONENT HISTIDINE KINASE"/>
    <property type="match status" value="1"/>
</dbReference>
<dbReference type="GO" id="GO:0003677">
    <property type="term" value="F:DNA binding"/>
    <property type="evidence" value="ECO:0007669"/>
    <property type="project" value="InterPro"/>
</dbReference>
<evidence type="ECO:0000313" key="5">
    <source>
        <dbReference type="Proteomes" id="UP000190235"/>
    </source>
</evidence>
<dbReference type="Pfam" id="PF07494">
    <property type="entry name" value="Reg_prop"/>
    <property type="match status" value="2"/>
</dbReference>
<dbReference type="Gene3D" id="2.60.40.10">
    <property type="entry name" value="Immunoglobulins"/>
    <property type="match status" value="1"/>
</dbReference>
<dbReference type="InterPro" id="IPR013783">
    <property type="entry name" value="Ig-like_fold"/>
</dbReference>
<dbReference type="InterPro" id="IPR015943">
    <property type="entry name" value="WD40/YVTN_repeat-like_dom_sf"/>
</dbReference>
<keyword evidence="2" id="KW-0175">Coiled coil</keyword>
<gene>
    <name evidence="4" type="ORF">SAMN05878281_3318</name>
</gene>
<evidence type="ECO:0000256" key="2">
    <source>
        <dbReference type="SAM" id="Coils"/>
    </source>
</evidence>
<evidence type="ECO:0000313" key="4">
    <source>
        <dbReference type="EMBL" id="SHN05645.1"/>
    </source>
</evidence>
<proteinExistence type="predicted"/>
<dbReference type="PANTHER" id="PTHR43547:SF2">
    <property type="entry name" value="HYBRID SIGNAL TRANSDUCTION HISTIDINE KINASE C"/>
    <property type="match status" value="1"/>
</dbReference>
<dbReference type="SUPFAM" id="SSF63829">
    <property type="entry name" value="Calcium-dependent phosphotriesterase"/>
    <property type="match status" value="3"/>
</dbReference>
<dbReference type="InterPro" id="IPR036388">
    <property type="entry name" value="WH-like_DNA-bd_sf"/>
</dbReference>
<dbReference type="SUPFAM" id="SSF46894">
    <property type="entry name" value="C-terminal effector domain of the bipartite response regulators"/>
    <property type="match status" value="1"/>
</dbReference>
<dbReference type="Gene3D" id="1.10.10.10">
    <property type="entry name" value="Winged helix-like DNA-binding domain superfamily/Winged helix DNA-binding domain"/>
    <property type="match status" value="1"/>
</dbReference>
<reference evidence="5" key="1">
    <citation type="submission" date="2016-11" db="EMBL/GenBank/DDBJ databases">
        <authorList>
            <person name="Varghese N."/>
            <person name="Submissions S."/>
        </authorList>
    </citation>
    <scope>NUCLEOTIDE SEQUENCE [LARGE SCALE GENOMIC DNA]</scope>
    <source>
        <strain evidence="5">ACAM 48</strain>
    </source>
</reference>
<organism evidence="4 5">
    <name type="scientific">Salegentibacter salegens</name>
    <dbReference type="NCBI Taxonomy" id="143223"/>
    <lineage>
        <taxon>Bacteria</taxon>
        <taxon>Pseudomonadati</taxon>
        <taxon>Bacteroidota</taxon>
        <taxon>Flavobacteriia</taxon>
        <taxon>Flavobacteriales</taxon>
        <taxon>Flavobacteriaceae</taxon>
        <taxon>Salegentibacter</taxon>
    </lineage>
</organism>